<sequence>MESLAPQPHDGITENVLKPILPPELERVIFEMSIEDIVDHLPPTQCALNLQLTAKRVRSWIRPLFYRVFKGANSPAIFPDFEKHKDLKIEEIGPFIKYLLYDVYEFSQSRLLHTLRHCPNIEDLAIWCDTYQMSQLYPAISSFKHVKRLYAGLGGLTVEQVQEAPIFQNLTHLDLLGLPPNNLLQEFKNLTHFGTNTSTEEPDLADADAVQEHPSSQKVRTALDMVLTLPLLQVVKVYWSNPRANQGPVDFKDIRIVYLSGTLFQYTEAEWDWTMRANGKMDSWGFVSRIVYARKNNYMEYVPKRVYDPRFFSCEKELDDAGRIWWQSQSSMQ</sequence>
<proteinExistence type="predicted"/>
<accession>A0A409YYP5</accession>
<dbReference type="InParanoid" id="A0A409YYP5"/>
<dbReference type="Proteomes" id="UP000284842">
    <property type="component" value="Unassembled WGS sequence"/>
</dbReference>
<evidence type="ECO:0000313" key="2">
    <source>
        <dbReference type="Proteomes" id="UP000284842"/>
    </source>
</evidence>
<name>A0A409YYP5_9AGAR</name>
<comment type="caution">
    <text evidence="1">The sequence shown here is derived from an EMBL/GenBank/DDBJ whole genome shotgun (WGS) entry which is preliminary data.</text>
</comment>
<organism evidence="1 2">
    <name type="scientific">Panaeolus cyanescens</name>
    <dbReference type="NCBI Taxonomy" id="181874"/>
    <lineage>
        <taxon>Eukaryota</taxon>
        <taxon>Fungi</taxon>
        <taxon>Dikarya</taxon>
        <taxon>Basidiomycota</taxon>
        <taxon>Agaricomycotina</taxon>
        <taxon>Agaricomycetes</taxon>
        <taxon>Agaricomycetidae</taxon>
        <taxon>Agaricales</taxon>
        <taxon>Agaricineae</taxon>
        <taxon>Galeropsidaceae</taxon>
        <taxon>Panaeolus</taxon>
    </lineage>
</organism>
<evidence type="ECO:0000313" key="1">
    <source>
        <dbReference type="EMBL" id="PPR08043.1"/>
    </source>
</evidence>
<dbReference type="AlphaFoldDB" id="A0A409YYP5"/>
<reference evidence="1 2" key="1">
    <citation type="journal article" date="2018" name="Evol. Lett.">
        <title>Horizontal gene cluster transfer increased hallucinogenic mushroom diversity.</title>
        <authorList>
            <person name="Reynolds H.T."/>
            <person name="Vijayakumar V."/>
            <person name="Gluck-Thaler E."/>
            <person name="Korotkin H.B."/>
            <person name="Matheny P.B."/>
            <person name="Slot J.C."/>
        </authorList>
    </citation>
    <scope>NUCLEOTIDE SEQUENCE [LARGE SCALE GENOMIC DNA]</scope>
    <source>
        <strain evidence="1 2">2629</strain>
    </source>
</reference>
<gene>
    <name evidence="1" type="ORF">CVT24_010842</name>
</gene>
<keyword evidence="2" id="KW-1185">Reference proteome</keyword>
<evidence type="ECO:0008006" key="3">
    <source>
        <dbReference type="Google" id="ProtNLM"/>
    </source>
</evidence>
<dbReference type="EMBL" id="NHTK01000171">
    <property type="protein sequence ID" value="PPR08043.1"/>
    <property type="molecule type" value="Genomic_DNA"/>
</dbReference>
<dbReference type="OrthoDB" id="3070099at2759"/>
<protein>
    <recommendedName>
        <fullName evidence="3">F-box domain-containing protein</fullName>
    </recommendedName>
</protein>